<dbReference type="InterPro" id="IPR011059">
    <property type="entry name" value="Metal-dep_hydrolase_composite"/>
</dbReference>
<dbReference type="EMBL" id="JACHXZ010000003">
    <property type="protein sequence ID" value="MBB3169331.1"/>
    <property type="molecule type" value="Genomic_DNA"/>
</dbReference>
<evidence type="ECO:0000313" key="4">
    <source>
        <dbReference type="EMBL" id="MBB3169331.1"/>
    </source>
</evidence>
<dbReference type="SUPFAM" id="SSF51556">
    <property type="entry name" value="Metallo-dependent hydrolases"/>
    <property type="match status" value="1"/>
</dbReference>
<dbReference type="Gene3D" id="3.20.20.140">
    <property type="entry name" value="Metal-dependent hydrolases"/>
    <property type="match status" value="2"/>
</dbReference>
<keyword evidence="5" id="KW-1185">Reference proteome</keyword>
<dbReference type="InterPro" id="IPR051781">
    <property type="entry name" value="Metallo-dep_Hydrolase"/>
</dbReference>
<feature type="chain" id="PRO_5032948831" evidence="1">
    <location>
        <begin position="22"/>
        <end position="485"/>
    </location>
</feature>
<feature type="signal peptide" evidence="1">
    <location>
        <begin position="1"/>
        <end position="21"/>
    </location>
</feature>
<dbReference type="RefSeq" id="WP_221197271.1">
    <property type="nucleotide sequence ID" value="NZ_JACHXZ010000003.1"/>
</dbReference>
<dbReference type="InterPro" id="IPR006680">
    <property type="entry name" value="Amidohydro-rel"/>
</dbReference>
<dbReference type="GO" id="GO:0016810">
    <property type="term" value="F:hydrolase activity, acting on carbon-nitrogen (but not peptide) bonds"/>
    <property type="evidence" value="ECO:0007669"/>
    <property type="project" value="InterPro"/>
</dbReference>
<evidence type="ECO:0000259" key="3">
    <source>
        <dbReference type="Pfam" id="PF07969"/>
    </source>
</evidence>
<dbReference type="Proteomes" id="UP000559987">
    <property type="component" value="Unassembled WGS sequence"/>
</dbReference>
<name>A0A839URJ0_9GAMM</name>
<gene>
    <name evidence="4" type="ORF">FHS30_002539</name>
</gene>
<organism evidence="4 5">
    <name type="scientific">Simiduia aestuariiviva</name>
    <dbReference type="NCBI Taxonomy" id="1510459"/>
    <lineage>
        <taxon>Bacteria</taxon>
        <taxon>Pseudomonadati</taxon>
        <taxon>Pseudomonadota</taxon>
        <taxon>Gammaproteobacteria</taxon>
        <taxon>Cellvibrionales</taxon>
        <taxon>Cellvibrionaceae</taxon>
        <taxon>Simiduia</taxon>
    </lineage>
</organism>
<accession>A0A839URJ0</accession>
<feature type="domain" description="Amidohydrolase 3" evidence="3">
    <location>
        <begin position="73"/>
        <end position="124"/>
    </location>
</feature>
<evidence type="ECO:0000256" key="1">
    <source>
        <dbReference type="SAM" id="SignalP"/>
    </source>
</evidence>
<dbReference type="InterPro" id="IPR013108">
    <property type="entry name" value="Amidohydro_3"/>
</dbReference>
<evidence type="ECO:0000313" key="5">
    <source>
        <dbReference type="Proteomes" id="UP000559987"/>
    </source>
</evidence>
<proteinExistence type="predicted"/>
<dbReference type="Pfam" id="PF01979">
    <property type="entry name" value="Amidohydro_1"/>
    <property type="match status" value="1"/>
</dbReference>
<protein>
    <submittedName>
        <fullName evidence="4">Cytosine/adenosine deaminase-related metal-dependent hydrolase</fullName>
    </submittedName>
</protein>
<evidence type="ECO:0000259" key="2">
    <source>
        <dbReference type="Pfam" id="PF01979"/>
    </source>
</evidence>
<dbReference type="InterPro" id="IPR032466">
    <property type="entry name" value="Metal_Hydrolase"/>
</dbReference>
<dbReference type="SUPFAM" id="SSF51338">
    <property type="entry name" value="Composite domain of metallo-dependent hydrolases"/>
    <property type="match status" value="1"/>
</dbReference>
<feature type="domain" description="Amidohydrolase-related" evidence="2">
    <location>
        <begin position="368"/>
        <end position="460"/>
    </location>
</feature>
<reference evidence="4 5" key="1">
    <citation type="submission" date="2020-08" db="EMBL/GenBank/DDBJ databases">
        <title>Genomic Encyclopedia of Type Strains, Phase III (KMG-III): the genomes of soil and plant-associated and newly described type strains.</title>
        <authorList>
            <person name="Whitman W."/>
        </authorList>
    </citation>
    <scope>NUCLEOTIDE SEQUENCE [LARGE SCALE GENOMIC DNA]</scope>
    <source>
        <strain evidence="4 5">CECT 8571</strain>
    </source>
</reference>
<sequence>MIFNRLMRVFFTLGLSVVVHSAALATDDDYVLFNAQLIDPATRTLTQGGWVQVVAGKIADLGEGEGPRATRRIDLGGAYVMPGLIDAHMHLTAGPLSVAMEAGAPKISMKSQAAVTRFHAQAALASGVTSAFSPAGDPEANHAYREQQRAGTLVGPALTYAGLSFEPMAIEGGTVYPTSVEGWRAELARQKALGVSHIKLYHGLSGDELRQGIAMANEAGLKSIAHLDQVSWQFAVDAGVDVLTHALMPTADLLPEAARADYSASLKPGMTQYLYRWFELVDYDAAPMQQLFASLAKQKVRVDLTLVVNELMYFYPRLGELYPETAWQQHPTIAQSWQRNLGMSLYHWTEEDFVRAQAVFPKVLELLTRLDRAGVPLLLGSDSYSAGSWFWRELVLHQRAGIDPWTILQMVTSRAAHELALGSVGRLEKNYVADLVVMPANPLVDVHAVQGVTQVIQGGQLFDVHQLRTDLEQMATDIQLSQQEQ</sequence>
<keyword evidence="1" id="KW-0732">Signal</keyword>
<dbReference type="PANTHER" id="PTHR43135:SF3">
    <property type="entry name" value="ALPHA-D-RIBOSE 1-METHYLPHOSPHONATE 5-TRIPHOSPHATE DIPHOSPHATASE"/>
    <property type="match status" value="1"/>
</dbReference>
<dbReference type="AlphaFoldDB" id="A0A839URJ0"/>
<comment type="caution">
    <text evidence="4">The sequence shown here is derived from an EMBL/GenBank/DDBJ whole genome shotgun (WGS) entry which is preliminary data.</text>
</comment>
<dbReference type="Gene3D" id="2.30.40.10">
    <property type="entry name" value="Urease, subunit C, domain 1"/>
    <property type="match status" value="2"/>
</dbReference>
<keyword evidence="4" id="KW-0378">Hydrolase</keyword>
<dbReference type="Pfam" id="PF07969">
    <property type="entry name" value="Amidohydro_3"/>
    <property type="match status" value="1"/>
</dbReference>
<dbReference type="PANTHER" id="PTHR43135">
    <property type="entry name" value="ALPHA-D-RIBOSE 1-METHYLPHOSPHONATE 5-TRIPHOSPHATE DIPHOSPHATASE"/>
    <property type="match status" value="1"/>
</dbReference>